<accession>A0A2K2B0Q1</accession>
<dbReference type="InterPro" id="IPR040256">
    <property type="entry name" value="At4g02000-like"/>
</dbReference>
<dbReference type="AlphaFoldDB" id="A0A2K2B0Q1"/>
<evidence type="ECO:0000313" key="3">
    <source>
        <dbReference type="Proteomes" id="UP000006729"/>
    </source>
</evidence>
<dbReference type="PANTHER" id="PTHR31286:SF171">
    <property type="entry name" value="CCHC-TYPE DOMAIN-CONTAINING PROTEIN"/>
    <property type="match status" value="1"/>
</dbReference>
<reference evidence="2 3" key="1">
    <citation type="journal article" date="2006" name="Science">
        <title>The genome of black cottonwood, Populus trichocarpa (Torr. &amp; Gray).</title>
        <authorList>
            <person name="Tuskan G.A."/>
            <person name="Difazio S."/>
            <person name="Jansson S."/>
            <person name="Bohlmann J."/>
            <person name="Grigoriev I."/>
            <person name="Hellsten U."/>
            <person name="Putnam N."/>
            <person name="Ralph S."/>
            <person name="Rombauts S."/>
            <person name="Salamov A."/>
            <person name="Schein J."/>
            <person name="Sterck L."/>
            <person name="Aerts A."/>
            <person name="Bhalerao R.R."/>
            <person name="Bhalerao R.P."/>
            <person name="Blaudez D."/>
            <person name="Boerjan W."/>
            <person name="Brun A."/>
            <person name="Brunner A."/>
            <person name="Busov V."/>
            <person name="Campbell M."/>
            <person name="Carlson J."/>
            <person name="Chalot M."/>
            <person name="Chapman J."/>
            <person name="Chen G.L."/>
            <person name="Cooper D."/>
            <person name="Coutinho P.M."/>
            <person name="Couturier J."/>
            <person name="Covert S."/>
            <person name="Cronk Q."/>
            <person name="Cunningham R."/>
            <person name="Davis J."/>
            <person name="Degroeve S."/>
            <person name="Dejardin A."/>
            <person name="Depamphilis C."/>
            <person name="Detter J."/>
            <person name="Dirks B."/>
            <person name="Dubchak I."/>
            <person name="Duplessis S."/>
            <person name="Ehlting J."/>
            <person name="Ellis B."/>
            <person name="Gendler K."/>
            <person name="Goodstein D."/>
            <person name="Gribskov M."/>
            <person name="Grimwood J."/>
            <person name="Groover A."/>
            <person name="Gunter L."/>
            <person name="Hamberger B."/>
            <person name="Heinze B."/>
            <person name="Helariutta Y."/>
            <person name="Henrissat B."/>
            <person name="Holligan D."/>
            <person name="Holt R."/>
            <person name="Huang W."/>
            <person name="Islam-Faridi N."/>
            <person name="Jones S."/>
            <person name="Jones-Rhoades M."/>
            <person name="Jorgensen R."/>
            <person name="Joshi C."/>
            <person name="Kangasjarvi J."/>
            <person name="Karlsson J."/>
            <person name="Kelleher C."/>
            <person name="Kirkpatrick R."/>
            <person name="Kirst M."/>
            <person name="Kohler A."/>
            <person name="Kalluri U."/>
            <person name="Larimer F."/>
            <person name="Leebens-Mack J."/>
            <person name="Leple J.C."/>
            <person name="Locascio P."/>
            <person name="Lou Y."/>
            <person name="Lucas S."/>
            <person name="Martin F."/>
            <person name="Montanini B."/>
            <person name="Napoli C."/>
            <person name="Nelson D.R."/>
            <person name="Nelson C."/>
            <person name="Nieminen K."/>
            <person name="Nilsson O."/>
            <person name="Pereda V."/>
            <person name="Peter G."/>
            <person name="Philippe R."/>
            <person name="Pilate G."/>
            <person name="Poliakov A."/>
            <person name="Razumovskaya J."/>
            <person name="Richardson P."/>
            <person name="Rinaldi C."/>
            <person name="Ritland K."/>
            <person name="Rouze P."/>
            <person name="Ryaboy D."/>
            <person name="Schmutz J."/>
            <person name="Schrader J."/>
            <person name="Segerman B."/>
            <person name="Shin H."/>
            <person name="Siddiqui A."/>
            <person name="Sterky F."/>
            <person name="Terry A."/>
            <person name="Tsai C.J."/>
            <person name="Uberbacher E."/>
            <person name="Unneberg P."/>
            <person name="Vahala J."/>
            <person name="Wall K."/>
            <person name="Wessler S."/>
            <person name="Yang G."/>
            <person name="Yin T."/>
            <person name="Douglas C."/>
            <person name="Marra M."/>
            <person name="Sandberg G."/>
            <person name="Van de Peer Y."/>
            <person name="Rokhsar D."/>
        </authorList>
    </citation>
    <scope>NUCLEOTIDE SEQUENCE [LARGE SCALE GENOMIC DNA]</scope>
    <source>
        <strain evidence="3">cv. Nisqually</strain>
    </source>
</reference>
<name>A0A2K2B0Q1_POPTR</name>
<dbReference type="Pfam" id="PF14111">
    <property type="entry name" value="DUF4283"/>
    <property type="match status" value="1"/>
</dbReference>
<dbReference type="PANTHER" id="PTHR31286">
    <property type="entry name" value="GLYCINE-RICH CELL WALL STRUCTURAL PROTEIN 1.8-LIKE"/>
    <property type="match status" value="1"/>
</dbReference>
<dbReference type="Proteomes" id="UP000006729">
    <property type="component" value="Chromosome 3"/>
</dbReference>
<proteinExistence type="predicted"/>
<gene>
    <name evidence="2" type="ORF">POPTR_003G029900</name>
</gene>
<evidence type="ECO:0000259" key="1">
    <source>
        <dbReference type="Pfam" id="PF14111"/>
    </source>
</evidence>
<dbReference type="EMBL" id="CM009292">
    <property type="protein sequence ID" value="PNT43356.1"/>
    <property type="molecule type" value="Genomic_DNA"/>
</dbReference>
<feature type="domain" description="DUF4283" evidence="1">
    <location>
        <begin position="57"/>
        <end position="129"/>
    </location>
</feature>
<evidence type="ECO:0000313" key="2">
    <source>
        <dbReference type="EMBL" id="PNT43356.1"/>
    </source>
</evidence>
<protein>
    <recommendedName>
        <fullName evidence="1">DUF4283 domain-containing protein</fullName>
    </recommendedName>
</protein>
<dbReference type="InParanoid" id="A0A2K2B0Q1"/>
<sequence length="253" mass="29460">MEESLLGITFWEIEVPPACDRADLLERNLVQIEFENGNRLLPKVFIKDDIFNDLFLSWKDLLIIKLLGKEIGFYQLNTRLKNLLKLTGGFELMDVANGFFMVKFDLEMDKTKVINEGPWMVFDHHLAVIFYDENLLMAMASAISKPIKVDMHTSNVDRGGFARFCVEIELKKPVVGRVWIKYHWYNVEYKELHIIYRKCGCYGHHGKECKLVVAEESRKVTEAMTEFNPMKDITVPATHGDWLTVTRKKKSHN</sequence>
<dbReference type="InterPro" id="IPR025558">
    <property type="entry name" value="DUF4283"/>
</dbReference>
<organism evidence="2 3">
    <name type="scientific">Populus trichocarpa</name>
    <name type="common">Western balsam poplar</name>
    <name type="synonym">Populus balsamifera subsp. trichocarpa</name>
    <dbReference type="NCBI Taxonomy" id="3694"/>
    <lineage>
        <taxon>Eukaryota</taxon>
        <taxon>Viridiplantae</taxon>
        <taxon>Streptophyta</taxon>
        <taxon>Embryophyta</taxon>
        <taxon>Tracheophyta</taxon>
        <taxon>Spermatophyta</taxon>
        <taxon>Magnoliopsida</taxon>
        <taxon>eudicotyledons</taxon>
        <taxon>Gunneridae</taxon>
        <taxon>Pentapetalae</taxon>
        <taxon>rosids</taxon>
        <taxon>fabids</taxon>
        <taxon>Malpighiales</taxon>
        <taxon>Salicaceae</taxon>
        <taxon>Saliceae</taxon>
        <taxon>Populus</taxon>
    </lineage>
</organism>
<keyword evidence="3" id="KW-1185">Reference proteome</keyword>